<organism evidence="2 3">
    <name type="scientific">Vanrija pseudolonga</name>
    <dbReference type="NCBI Taxonomy" id="143232"/>
    <lineage>
        <taxon>Eukaryota</taxon>
        <taxon>Fungi</taxon>
        <taxon>Dikarya</taxon>
        <taxon>Basidiomycota</taxon>
        <taxon>Agaricomycotina</taxon>
        <taxon>Tremellomycetes</taxon>
        <taxon>Trichosporonales</taxon>
        <taxon>Trichosporonaceae</taxon>
        <taxon>Vanrija</taxon>
    </lineage>
</organism>
<feature type="domain" description="VOC" evidence="1">
    <location>
        <begin position="5"/>
        <end position="146"/>
    </location>
</feature>
<dbReference type="GeneID" id="87805698"/>
<evidence type="ECO:0000313" key="2">
    <source>
        <dbReference type="EMBL" id="WOO78911.1"/>
    </source>
</evidence>
<dbReference type="RefSeq" id="XP_062624943.1">
    <property type="nucleotide sequence ID" value="XM_062768959.1"/>
</dbReference>
<dbReference type="EMBL" id="CP086715">
    <property type="protein sequence ID" value="WOO78911.1"/>
    <property type="molecule type" value="Genomic_DNA"/>
</dbReference>
<sequence length="216" mass="22499">MPTTKADHIVLTAPDLATGIAHIESALGVSLSPRRGGEHAGHGTHNALLNLGDDFYLEILAINPAAPVPSHPRLFGLSSADLSGVRVHHWIARSDDVHAAAEAAKAAGFDVGSPKPMARGDLHWHLTLRDDGGLAADGAFPSLIQWGVTHPHPVAPGLPDVGARLVRLEIRHPRAEELKKAFVAAGLDDARVVVSDAAGPVLSAVISTPTGEHTLS</sequence>
<dbReference type="Gene3D" id="3.10.180.10">
    <property type="entry name" value="2,3-Dihydroxybiphenyl 1,2-Dioxygenase, domain 1"/>
    <property type="match status" value="1"/>
</dbReference>
<dbReference type="InterPro" id="IPR025870">
    <property type="entry name" value="Glyoxalase-like_dom"/>
</dbReference>
<evidence type="ECO:0000313" key="3">
    <source>
        <dbReference type="Proteomes" id="UP000827549"/>
    </source>
</evidence>
<dbReference type="Pfam" id="PF13468">
    <property type="entry name" value="Glyoxalase_3"/>
    <property type="match status" value="1"/>
</dbReference>
<reference evidence="2" key="1">
    <citation type="submission" date="2023-10" db="EMBL/GenBank/DDBJ databases">
        <authorList>
            <person name="Noh H."/>
        </authorList>
    </citation>
    <scope>NUCLEOTIDE SEQUENCE</scope>
    <source>
        <strain evidence="2">DUCC4014</strain>
    </source>
</reference>
<dbReference type="Proteomes" id="UP000827549">
    <property type="component" value="Chromosome 2"/>
</dbReference>
<dbReference type="SUPFAM" id="SSF54593">
    <property type="entry name" value="Glyoxalase/Bleomycin resistance protein/Dihydroxybiphenyl dioxygenase"/>
    <property type="match status" value="1"/>
</dbReference>
<name>A0AAF1BFZ0_9TREE</name>
<protein>
    <recommendedName>
        <fullName evidence="1">VOC domain-containing protein</fullName>
    </recommendedName>
</protein>
<dbReference type="InterPro" id="IPR029068">
    <property type="entry name" value="Glyas_Bleomycin-R_OHBP_Dase"/>
</dbReference>
<dbReference type="InterPro" id="IPR037523">
    <property type="entry name" value="VOC_core"/>
</dbReference>
<gene>
    <name evidence="2" type="ORF">LOC62_02G002450</name>
</gene>
<dbReference type="AlphaFoldDB" id="A0AAF1BFZ0"/>
<keyword evidence="3" id="KW-1185">Reference proteome</keyword>
<accession>A0AAF1BFZ0</accession>
<proteinExistence type="predicted"/>
<evidence type="ECO:0000259" key="1">
    <source>
        <dbReference type="PROSITE" id="PS51819"/>
    </source>
</evidence>
<dbReference type="PROSITE" id="PS51819">
    <property type="entry name" value="VOC"/>
    <property type="match status" value="1"/>
</dbReference>